<dbReference type="Proteomes" id="UP001519331">
    <property type="component" value="Unassembled WGS sequence"/>
</dbReference>
<name>A0ABS4T0M6_9MICC</name>
<dbReference type="RefSeq" id="WP_210047806.1">
    <property type="nucleotide sequence ID" value="NZ_JAGINX010000001.1"/>
</dbReference>
<protein>
    <recommendedName>
        <fullName evidence="1">SURF1-like protein</fullName>
    </recommendedName>
</protein>
<proteinExistence type="inferred from homology"/>
<keyword evidence="1" id="KW-1133">Transmembrane helix</keyword>
<evidence type="ECO:0000256" key="1">
    <source>
        <dbReference type="RuleBase" id="RU363076"/>
    </source>
</evidence>
<sequence>MLKTALQPKWIAMLLLALLLATVFVVMSAWQFGESRTEGNPVEHLTEEPVPMTEIYEPERGMTIYEADRIVDISGEFVEDTQIIVDERLQGEEMGYWVVAAFRVDGAPDDEVIPVVRGWVDDLDDVDSLPAGEQLEVRGRLLPTEAPGEGPRENPGVFPTLSVAELINVWDEPSYSGFVVAFETTDASGQEVGAQAEDSPLEPVWVDTQPETSDINWQSLFYAVEWAVFAGFAFYLWWRMVKDAHLKELEEQRLDREWEEQWRREQLAKLQASRAASTESDSTDPKDTSS</sequence>
<dbReference type="PROSITE" id="PS50895">
    <property type="entry name" value="SURF1"/>
    <property type="match status" value="1"/>
</dbReference>
<evidence type="ECO:0000313" key="3">
    <source>
        <dbReference type="EMBL" id="MBP2317559.1"/>
    </source>
</evidence>
<feature type="region of interest" description="Disordered" evidence="2">
    <location>
        <begin position="269"/>
        <end position="290"/>
    </location>
</feature>
<keyword evidence="1" id="KW-1003">Cell membrane</keyword>
<dbReference type="InterPro" id="IPR002994">
    <property type="entry name" value="Surf1/Shy1"/>
</dbReference>
<keyword evidence="1" id="KW-0472">Membrane</keyword>
<dbReference type="Pfam" id="PF02104">
    <property type="entry name" value="SURF1"/>
    <property type="match status" value="1"/>
</dbReference>
<dbReference type="EMBL" id="JAGINX010000001">
    <property type="protein sequence ID" value="MBP2317559.1"/>
    <property type="molecule type" value="Genomic_DNA"/>
</dbReference>
<accession>A0ABS4T0M6</accession>
<comment type="similarity">
    <text evidence="1">Belongs to the SURF1 family.</text>
</comment>
<evidence type="ECO:0000313" key="4">
    <source>
        <dbReference type="Proteomes" id="UP001519331"/>
    </source>
</evidence>
<feature type="transmembrane region" description="Helical" evidence="1">
    <location>
        <begin position="220"/>
        <end position="238"/>
    </location>
</feature>
<comment type="caution">
    <text evidence="3">The sequence shown here is derived from an EMBL/GenBank/DDBJ whole genome shotgun (WGS) entry which is preliminary data.</text>
</comment>
<reference evidence="3 4" key="1">
    <citation type="submission" date="2021-03" db="EMBL/GenBank/DDBJ databases">
        <title>Sequencing the genomes of 1000 actinobacteria strains.</title>
        <authorList>
            <person name="Klenk H.-P."/>
        </authorList>
    </citation>
    <scope>NUCLEOTIDE SEQUENCE [LARGE SCALE GENOMIC DNA]</scope>
    <source>
        <strain evidence="3 4">DSM 12544</strain>
    </source>
</reference>
<organism evidence="3 4">
    <name type="scientific">Nesterenkonia lacusekhoensis</name>
    <dbReference type="NCBI Taxonomy" id="150832"/>
    <lineage>
        <taxon>Bacteria</taxon>
        <taxon>Bacillati</taxon>
        <taxon>Actinomycetota</taxon>
        <taxon>Actinomycetes</taxon>
        <taxon>Micrococcales</taxon>
        <taxon>Micrococcaceae</taxon>
        <taxon>Nesterenkonia</taxon>
    </lineage>
</organism>
<gene>
    <name evidence="3" type="ORF">JOF45_000578</name>
</gene>
<comment type="caution">
    <text evidence="1">Lacks conserved residue(s) required for the propagation of feature annotation.</text>
</comment>
<comment type="subcellular location">
    <subcellularLocation>
        <location evidence="1">Cell membrane</location>
        <topology evidence="1">Multi-pass membrane protein</topology>
    </subcellularLocation>
</comment>
<keyword evidence="4" id="KW-1185">Reference proteome</keyword>
<evidence type="ECO:0000256" key="2">
    <source>
        <dbReference type="SAM" id="MobiDB-lite"/>
    </source>
</evidence>
<keyword evidence="1" id="KW-0812">Transmembrane</keyword>